<dbReference type="EMBL" id="FOHX01000001">
    <property type="protein sequence ID" value="SES86895.1"/>
    <property type="molecule type" value="Genomic_DNA"/>
</dbReference>
<keyword evidence="2" id="KW-0472">Membrane</keyword>
<organism evidence="3 4">
    <name type="scientific">Nonomuraea wenchangensis</name>
    <dbReference type="NCBI Taxonomy" id="568860"/>
    <lineage>
        <taxon>Bacteria</taxon>
        <taxon>Bacillati</taxon>
        <taxon>Actinomycetota</taxon>
        <taxon>Actinomycetes</taxon>
        <taxon>Streptosporangiales</taxon>
        <taxon>Streptosporangiaceae</taxon>
        <taxon>Nonomuraea</taxon>
    </lineage>
</organism>
<dbReference type="AlphaFoldDB" id="A0A1H9ZYP9"/>
<keyword evidence="2" id="KW-0812">Transmembrane</keyword>
<evidence type="ECO:0000313" key="4">
    <source>
        <dbReference type="Proteomes" id="UP000199361"/>
    </source>
</evidence>
<sequence>MPHGDDLDQRFNELVGQIDDDERRRMRAEATRAAKEARSRRPPRQERGRRARLSGSESFGPPSRPRRWGRALLVLSAVVAAAGLIVTYRPNLLMLGDTAYEGTATSPPTASGEATGEIEETAATPDPSRDPFAGSPAEHYAEGVKGFVLPEAKAMGGLSEKDVAKGLKRTRELLAAAYLDEKTLLGGAPDAFAKLLEPRQRRRFEDGLDDRRTTRVYVTSLAKGTSELATEVIKVKGRITLGAFRRDGRRGVEAKLNHLIIYAVRRPGRPDTTIRLATHPTGSVLMYRDGGRLVVAPRSWSASATPARCGFDDGYIHPVYDDTPGTDSKGTSPILDPYDLDEPRKHGTCRRSKRT</sequence>
<evidence type="ECO:0000256" key="1">
    <source>
        <dbReference type="SAM" id="MobiDB-lite"/>
    </source>
</evidence>
<gene>
    <name evidence="3" type="ORF">SAMN05421811_101594</name>
</gene>
<dbReference type="STRING" id="568860.SAMN05421811_101594"/>
<keyword evidence="4" id="KW-1185">Reference proteome</keyword>
<feature type="compositionally biased region" description="Basic and acidic residues" evidence="1">
    <location>
        <begin position="1"/>
        <end position="11"/>
    </location>
</feature>
<feature type="region of interest" description="Disordered" evidence="1">
    <location>
        <begin position="322"/>
        <end position="355"/>
    </location>
</feature>
<feature type="region of interest" description="Disordered" evidence="1">
    <location>
        <begin position="1"/>
        <end position="66"/>
    </location>
</feature>
<name>A0A1H9ZYP9_9ACTN</name>
<evidence type="ECO:0000313" key="3">
    <source>
        <dbReference type="EMBL" id="SES86895.1"/>
    </source>
</evidence>
<feature type="region of interest" description="Disordered" evidence="1">
    <location>
        <begin position="104"/>
        <end position="137"/>
    </location>
</feature>
<dbReference type="RefSeq" id="WP_091076456.1">
    <property type="nucleotide sequence ID" value="NZ_FOHX01000001.1"/>
</dbReference>
<feature type="compositionally biased region" description="Basic residues" evidence="1">
    <location>
        <begin position="346"/>
        <end position="355"/>
    </location>
</feature>
<feature type="transmembrane region" description="Helical" evidence="2">
    <location>
        <begin position="71"/>
        <end position="88"/>
    </location>
</feature>
<accession>A0A1H9ZYP9</accession>
<dbReference type="OrthoDB" id="3419910at2"/>
<keyword evidence="2" id="KW-1133">Transmembrane helix</keyword>
<feature type="compositionally biased region" description="Basic and acidic residues" evidence="1">
    <location>
        <begin position="21"/>
        <end position="48"/>
    </location>
</feature>
<protein>
    <submittedName>
        <fullName evidence="3">Uncharacterized protein</fullName>
    </submittedName>
</protein>
<proteinExistence type="predicted"/>
<reference evidence="3 4" key="1">
    <citation type="submission" date="2016-10" db="EMBL/GenBank/DDBJ databases">
        <authorList>
            <person name="de Groot N.N."/>
        </authorList>
    </citation>
    <scope>NUCLEOTIDE SEQUENCE [LARGE SCALE GENOMIC DNA]</scope>
    <source>
        <strain evidence="3 4">CGMCC 4.5598</strain>
    </source>
</reference>
<evidence type="ECO:0000256" key="2">
    <source>
        <dbReference type="SAM" id="Phobius"/>
    </source>
</evidence>
<dbReference type="Proteomes" id="UP000199361">
    <property type="component" value="Unassembled WGS sequence"/>
</dbReference>